<dbReference type="EMBL" id="QFQS01000002">
    <property type="protein sequence ID" value="PZQ97840.1"/>
    <property type="molecule type" value="Genomic_DNA"/>
</dbReference>
<comment type="caution">
    <text evidence="1">The sequence shown here is derived from an EMBL/GenBank/DDBJ whole genome shotgun (WGS) entry which is preliminary data.</text>
</comment>
<evidence type="ECO:0000313" key="1">
    <source>
        <dbReference type="EMBL" id="PZQ97840.1"/>
    </source>
</evidence>
<proteinExistence type="predicted"/>
<evidence type="ECO:0008006" key="3">
    <source>
        <dbReference type="Google" id="ProtNLM"/>
    </source>
</evidence>
<dbReference type="PANTHER" id="PTHR36978">
    <property type="entry name" value="P-LOOP CONTAINING NUCLEOTIDE TRIPHOSPHATE HYDROLASE"/>
    <property type="match status" value="1"/>
</dbReference>
<sequence>MALAVIGSGFGRTGTKSLKEALERLGLGPCHHMHEAIADPPRVPMWQDAFAGRTVDWDGMFAGYRSQVDWPGAHFWRETAAAYPEAKVIHTVRPEDAWWASFGRTIGKLCKNRHDMPLPPHIFAMLDATANAISKDVFGGDFDDRDKAIAAFRKRTDDVRAALPPERLLIFDVAEGWEPLCSFLGLPVPDEPFPHRNLRADFWEALGGEPQTQ</sequence>
<evidence type="ECO:0000313" key="2">
    <source>
        <dbReference type="Proteomes" id="UP000248975"/>
    </source>
</evidence>
<accession>A0A2W5UIV4</accession>
<dbReference type="InterPro" id="IPR040632">
    <property type="entry name" value="Sulfotransfer_4"/>
</dbReference>
<name>A0A2W5UIV4_CERSP</name>
<reference evidence="1 2" key="1">
    <citation type="submission" date="2017-08" db="EMBL/GenBank/DDBJ databases">
        <title>Infants hospitalized years apart are colonized by the same room-sourced microbial strains.</title>
        <authorList>
            <person name="Brooks B."/>
            <person name="Olm M.R."/>
            <person name="Firek B.A."/>
            <person name="Baker R."/>
            <person name="Thomas B.C."/>
            <person name="Morowitz M.J."/>
            <person name="Banfield J.F."/>
        </authorList>
    </citation>
    <scope>NUCLEOTIDE SEQUENCE [LARGE SCALE GENOMIC DNA]</scope>
    <source>
        <strain evidence="1">S2_003_000_R2_11</strain>
    </source>
</reference>
<dbReference type="Proteomes" id="UP000248975">
    <property type="component" value="Unassembled WGS sequence"/>
</dbReference>
<protein>
    <recommendedName>
        <fullName evidence="3">Sulfotransferase family protein</fullName>
    </recommendedName>
</protein>
<gene>
    <name evidence="1" type="ORF">DI533_11855</name>
</gene>
<dbReference type="SUPFAM" id="SSF52540">
    <property type="entry name" value="P-loop containing nucleoside triphosphate hydrolases"/>
    <property type="match status" value="1"/>
</dbReference>
<dbReference type="Pfam" id="PF17784">
    <property type="entry name" value="Sulfotransfer_4"/>
    <property type="match status" value="1"/>
</dbReference>
<dbReference type="InterPro" id="IPR027417">
    <property type="entry name" value="P-loop_NTPase"/>
</dbReference>
<dbReference type="PANTHER" id="PTHR36978:SF4">
    <property type="entry name" value="P-LOOP CONTAINING NUCLEOSIDE TRIPHOSPHATE HYDROLASE PROTEIN"/>
    <property type="match status" value="1"/>
</dbReference>
<organism evidence="1 2">
    <name type="scientific">Cereibacter sphaeroides</name>
    <name type="common">Rhodobacter sphaeroides</name>
    <dbReference type="NCBI Taxonomy" id="1063"/>
    <lineage>
        <taxon>Bacteria</taxon>
        <taxon>Pseudomonadati</taxon>
        <taxon>Pseudomonadota</taxon>
        <taxon>Alphaproteobacteria</taxon>
        <taxon>Rhodobacterales</taxon>
        <taxon>Paracoccaceae</taxon>
        <taxon>Cereibacter</taxon>
    </lineage>
</organism>
<dbReference type="Gene3D" id="3.40.50.300">
    <property type="entry name" value="P-loop containing nucleotide triphosphate hydrolases"/>
    <property type="match status" value="1"/>
</dbReference>
<dbReference type="AlphaFoldDB" id="A0A2W5UIV4"/>